<feature type="transmembrane region" description="Helical" evidence="10">
    <location>
        <begin position="353"/>
        <end position="374"/>
    </location>
</feature>
<evidence type="ECO:0000256" key="6">
    <source>
        <dbReference type="ARBA" id="ARBA00022748"/>
    </source>
</evidence>
<dbReference type="GO" id="GO:0015232">
    <property type="term" value="F:heme transmembrane transporter activity"/>
    <property type="evidence" value="ECO:0007669"/>
    <property type="project" value="InterPro"/>
</dbReference>
<keyword evidence="4" id="KW-0997">Cell inner membrane</keyword>
<reference evidence="13 14" key="1">
    <citation type="journal article" date="2011" name="Front. Microbiol.">
        <title>Genomic signatures of strain selection and enhancement in Bacillus atrophaeus var. globigii, a historical biowarfare simulant.</title>
        <authorList>
            <person name="Gibbons H.S."/>
            <person name="Broomall S.M."/>
            <person name="McNew L.A."/>
            <person name="Daligault H."/>
            <person name="Chapman C."/>
            <person name="Bruce D."/>
            <person name="Karavis M."/>
            <person name="Krepps M."/>
            <person name="McGregor P.A."/>
            <person name="Hong C."/>
            <person name="Park K.H."/>
            <person name="Akmal A."/>
            <person name="Feldman A."/>
            <person name="Lin J.S."/>
            <person name="Chang W.E."/>
            <person name="Higgs B.W."/>
            <person name="Demirev P."/>
            <person name="Lindquist J."/>
            <person name="Liem A."/>
            <person name="Fochler E."/>
            <person name="Read T.D."/>
            <person name="Tapia R."/>
            <person name="Johnson S."/>
            <person name="Bishop-Lilly K.A."/>
            <person name="Detter C."/>
            <person name="Han C."/>
            <person name="Sozhamannan S."/>
            <person name="Rosenzweig C.N."/>
            <person name="Skowronski E.W."/>
        </authorList>
    </citation>
    <scope>NUCLEOTIDE SEQUENCE [LARGE SCALE GENOMIC DNA]</scope>
    <source>
        <strain evidence="13 14">MLST1</strain>
    </source>
</reference>
<feature type="transmembrane region" description="Helical" evidence="10">
    <location>
        <begin position="210"/>
        <end position="230"/>
    </location>
</feature>
<keyword evidence="7 10" id="KW-1133">Transmembrane helix</keyword>
<feature type="transmembrane region" description="Helical" evidence="10">
    <location>
        <begin position="178"/>
        <end position="198"/>
    </location>
</feature>
<dbReference type="InterPro" id="IPR003568">
    <property type="entry name" value="Cyt_c_biogenesis_CcmF"/>
</dbReference>
<keyword evidence="13" id="KW-0456">Lyase</keyword>
<evidence type="ECO:0000256" key="7">
    <source>
        <dbReference type="ARBA" id="ARBA00022989"/>
    </source>
</evidence>
<feature type="transmembrane region" description="Helical" evidence="10">
    <location>
        <begin position="492"/>
        <end position="511"/>
    </location>
</feature>
<evidence type="ECO:0000313" key="13">
    <source>
        <dbReference type="EMBL" id="RUO26353.1"/>
    </source>
</evidence>
<keyword evidence="6" id="KW-0201">Cytochrome c-type biogenesis</keyword>
<dbReference type="RefSeq" id="WP_126803163.1">
    <property type="nucleotide sequence ID" value="NZ_PIPL01000001.1"/>
</dbReference>
<dbReference type="GO" id="GO:0016829">
    <property type="term" value="F:lyase activity"/>
    <property type="evidence" value="ECO:0007669"/>
    <property type="project" value="UniProtKB-KW"/>
</dbReference>
<keyword evidence="3" id="KW-1003">Cell membrane</keyword>
<name>A0A432W899_9GAMM</name>
<evidence type="ECO:0000256" key="9">
    <source>
        <dbReference type="ARBA" id="ARBA00037230"/>
    </source>
</evidence>
<dbReference type="EMBL" id="PIPL01000001">
    <property type="protein sequence ID" value="RUO26353.1"/>
    <property type="molecule type" value="Genomic_DNA"/>
</dbReference>
<comment type="similarity">
    <text evidence="2">Belongs to the CcmF/CycK/Ccl1/NrfE/CcsA family.</text>
</comment>
<comment type="function">
    <text evidence="9">Required for the biogenesis of c-type cytochromes. Possible subunit of a heme lyase.</text>
</comment>
<dbReference type="NCBIfam" id="NF007691">
    <property type="entry name" value="PRK10369.1"/>
    <property type="match status" value="1"/>
</dbReference>
<evidence type="ECO:0000256" key="5">
    <source>
        <dbReference type="ARBA" id="ARBA00022692"/>
    </source>
</evidence>
<dbReference type="PANTHER" id="PTHR43653">
    <property type="entry name" value="CYTOCHROME C ASSEMBLY PROTEIN-RELATED"/>
    <property type="match status" value="1"/>
</dbReference>
<dbReference type="InterPro" id="IPR032523">
    <property type="entry name" value="CcmF_C"/>
</dbReference>
<feature type="transmembrane region" description="Helical" evidence="10">
    <location>
        <begin position="96"/>
        <end position="114"/>
    </location>
</feature>
<evidence type="ECO:0000259" key="12">
    <source>
        <dbReference type="Pfam" id="PF16327"/>
    </source>
</evidence>
<gene>
    <name evidence="13" type="ORF">CWE09_06490</name>
</gene>
<dbReference type="Pfam" id="PF16327">
    <property type="entry name" value="CcmF_C"/>
    <property type="match status" value="1"/>
</dbReference>
<dbReference type="OrthoDB" id="9761451at2"/>
<evidence type="ECO:0000259" key="11">
    <source>
        <dbReference type="Pfam" id="PF01578"/>
    </source>
</evidence>
<dbReference type="AlphaFoldDB" id="A0A432W899"/>
<dbReference type="Pfam" id="PF01578">
    <property type="entry name" value="Cytochrom_C_asm"/>
    <property type="match status" value="1"/>
</dbReference>
<sequence length="659" mass="73507">MIAEVGHFSLSIAFAFSVLLTIIPLVGVQRRHGGQMEMARPLTYGMFVFTLISFIALVWGFMVSDFSIENVAQNSNTQLPLIYKITAVWGSHEGSFLLWMLVQASWAAALAVFSKRLPLVFAARVLAVMGMIGVGFYLFMLMTSNPFDRTIPLIPVDGRDLNPLLQDPGMIIHPPLLYMGYVGFSVAFAFAIAALLGGRLDASWARWSRPWTLAAWIFLTLGIALGSWWAYYELGWGGWWFWDPVENASFMPWLAGTALIHSLAVSEKRGTFKSWTVLLAIAAFSLSLMGTFLVRSGVLVSVHAFATDPTRGTFLLAFLGVVIGGSLLLYALRASKVVSHSRYELFSREVMLLGNNILLVTATVVVMIGTLLPLVHQELGLGTISIGEPFFDEVFMWLTVPFALMLGIGPMVRWRRQKWPELQKSLLLMAVLSVALGWALPAIFAGHISGLAVLGLILAFWVLLGAITELHLSVAKRDNKWQGLTKLGRSHWGMVLGHVGFAVMVIGISMVQNYDIERDVRMTPGDTFTERGYTFRFEREEQLEGPNYVSDAAWFEVTKDGRYIDTMKTEKRFYHVRRQVMTQTGLQVGLFRDLYIALGDKLDDGSWAVRIHIKPFVRWIWAGALLMSIGGALSISDKRYRLGRRRSKVMAKANTGAKV</sequence>
<dbReference type="PRINTS" id="PR01411">
    <property type="entry name" value="CCMFBIOGNSIS"/>
</dbReference>
<feature type="transmembrane region" description="Helical" evidence="10">
    <location>
        <begin position="121"/>
        <end position="140"/>
    </location>
</feature>
<feature type="transmembrane region" description="Helical" evidence="10">
    <location>
        <begin position="314"/>
        <end position="332"/>
    </location>
</feature>
<evidence type="ECO:0000256" key="10">
    <source>
        <dbReference type="SAM" id="Phobius"/>
    </source>
</evidence>
<comment type="subcellular location">
    <subcellularLocation>
        <location evidence="1">Cell inner membrane</location>
        <topology evidence="1">Multi-pass membrane protein</topology>
    </subcellularLocation>
</comment>
<feature type="transmembrane region" description="Helical" evidence="10">
    <location>
        <begin position="250"/>
        <end position="266"/>
    </location>
</feature>
<evidence type="ECO:0000256" key="4">
    <source>
        <dbReference type="ARBA" id="ARBA00022519"/>
    </source>
</evidence>
<protein>
    <submittedName>
        <fullName evidence="13">Heme lyase NrfEFG subunit NrfE</fullName>
    </submittedName>
</protein>
<feature type="transmembrane region" description="Helical" evidence="10">
    <location>
        <begin position="451"/>
        <end position="472"/>
    </location>
</feature>
<evidence type="ECO:0000256" key="8">
    <source>
        <dbReference type="ARBA" id="ARBA00023136"/>
    </source>
</evidence>
<feature type="transmembrane region" description="Helical" evidence="10">
    <location>
        <begin position="6"/>
        <end position="29"/>
    </location>
</feature>
<keyword evidence="5 10" id="KW-0812">Transmembrane</keyword>
<evidence type="ECO:0000256" key="1">
    <source>
        <dbReference type="ARBA" id="ARBA00004429"/>
    </source>
</evidence>
<accession>A0A432W899</accession>
<evidence type="ECO:0000256" key="2">
    <source>
        <dbReference type="ARBA" id="ARBA00009186"/>
    </source>
</evidence>
<dbReference type="InterPro" id="IPR002541">
    <property type="entry name" value="Cyt_c_assembly"/>
</dbReference>
<keyword evidence="14" id="KW-1185">Reference proteome</keyword>
<feature type="transmembrane region" description="Helical" evidence="10">
    <location>
        <begin position="275"/>
        <end position="294"/>
    </location>
</feature>
<organism evidence="13 14">
    <name type="scientific">Aliidiomarina minuta</name>
    <dbReference type="NCBI Taxonomy" id="880057"/>
    <lineage>
        <taxon>Bacteria</taxon>
        <taxon>Pseudomonadati</taxon>
        <taxon>Pseudomonadota</taxon>
        <taxon>Gammaproteobacteria</taxon>
        <taxon>Alteromonadales</taxon>
        <taxon>Idiomarinaceae</taxon>
        <taxon>Aliidiomarina</taxon>
    </lineage>
</organism>
<feature type="transmembrane region" description="Helical" evidence="10">
    <location>
        <begin position="426"/>
        <end position="445"/>
    </location>
</feature>
<keyword evidence="8 10" id="KW-0472">Membrane</keyword>
<comment type="caution">
    <text evidence="13">The sequence shown here is derived from an EMBL/GenBank/DDBJ whole genome shotgun (WGS) entry which is preliminary data.</text>
</comment>
<feature type="domain" description="Cytochrome c assembly protein" evidence="11">
    <location>
        <begin position="89"/>
        <end position="296"/>
    </location>
</feature>
<dbReference type="GO" id="GO:0005886">
    <property type="term" value="C:plasma membrane"/>
    <property type="evidence" value="ECO:0007669"/>
    <property type="project" value="UniProtKB-SubCell"/>
</dbReference>
<evidence type="ECO:0000256" key="3">
    <source>
        <dbReference type="ARBA" id="ARBA00022475"/>
    </source>
</evidence>
<feature type="transmembrane region" description="Helical" evidence="10">
    <location>
        <begin position="616"/>
        <end position="636"/>
    </location>
</feature>
<feature type="domain" description="Cytochrome c-type biogenesis protein CcmF C-terminal" evidence="12">
    <location>
        <begin position="316"/>
        <end position="638"/>
    </location>
</feature>
<proteinExistence type="inferred from homology"/>
<dbReference type="Proteomes" id="UP000288293">
    <property type="component" value="Unassembled WGS sequence"/>
</dbReference>
<dbReference type="PRINTS" id="PR01410">
    <property type="entry name" value="CCBIOGENESIS"/>
</dbReference>
<evidence type="ECO:0000313" key="14">
    <source>
        <dbReference type="Proteomes" id="UP000288293"/>
    </source>
</evidence>
<dbReference type="InterPro" id="IPR003567">
    <property type="entry name" value="Cyt_c_biogenesis"/>
</dbReference>
<dbReference type="GO" id="GO:0017004">
    <property type="term" value="P:cytochrome complex assembly"/>
    <property type="evidence" value="ECO:0007669"/>
    <property type="project" value="UniProtKB-KW"/>
</dbReference>
<dbReference type="PANTHER" id="PTHR43653:SF1">
    <property type="entry name" value="CYTOCHROME C-TYPE BIOGENESIS PROTEIN CCMF"/>
    <property type="match status" value="1"/>
</dbReference>
<dbReference type="NCBIfam" id="TIGR00353">
    <property type="entry name" value="nrfE"/>
    <property type="match status" value="1"/>
</dbReference>
<feature type="transmembrane region" description="Helical" evidence="10">
    <location>
        <begin position="41"/>
        <end position="62"/>
    </location>
</feature>
<dbReference type="GO" id="GO:0020037">
    <property type="term" value="F:heme binding"/>
    <property type="evidence" value="ECO:0007669"/>
    <property type="project" value="InterPro"/>
</dbReference>
<feature type="transmembrane region" description="Helical" evidence="10">
    <location>
        <begin position="394"/>
        <end position="414"/>
    </location>
</feature>